<dbReference type="Proteomes" id="UP000494222">
    <property type="component" value="Unassembled WGS sequence"/>
</dbReference>
<sequence length="79" mass="8143">MSNRTDGVATDRVEVPTAQPSCVAIDGDGGLYMTSARVDLRDDALAGDAHAGGVFVAQTRYAGLPTVRFAGDRDLNGGC</sequence>
<organism evidence="1 2">
    <name type="scientific">Burkholderia latens</name>
    <dbReference type="NCBI Taxonomy" id="488446"/>
    <lineage>
        <taxon>Bacteria</taxon>
        <taxon>Pseudomonadati</taxon>
        <taxon>Pseudomonadota</taxon>
        <taxon>Betaproteobacteria</taxon>
        <taxon>Burkholderiales</taxon>
        <taxon>Burkholderiaceae</taxon>
        <taxon>Burkholderia</taxon>
        <taxon>Burkholderia cepacia complex</taxon>
    </lineage>
</organism>
<protein>
    <submittedName>
        <fullName evidence="1">Gluconolaconase</fullName>
    </submittedName>
</protein>
<name>A0A6P2L6X7_9BURK</name>
<dbReference type="Gene3D" id="2.120.10.30">
    <property type="entry name" value="TolB, C-terminal domain"/>
    <property type="match status" value="1"/>
</dbReference>
<reference evidence="1 2" key="1">
    <citation type="submission" date="2019-09" db="EMBL/GenBank/DDBJ databases">
        <authorList>
            <person name="Depoorter E."/>
        </authorList>
    </citation>
    <scope>NUCLEOTIDE SEQUENCE [LARGE SCALE GENOMIC DNA]</scope>
    <source>
        <strain evidence="1">LMG 24064</strain>
    </source>
</reference>
<dbReference type="AlphaFoldDB" id="A0A6P2L6X7"/>
<evidence type="ECO:0000313" key="1">
    <source>
        <dbReference type="EMBL" id="VWB62850.1"/>
    </source>
</evidence>
<proteinExistence type="predicted"/>
<evidence type="ECO:0000313" key="2">
    <source>
        <dbReference type="Proteomes" id="UP000494222"/>
    </source>
</evidence>
<dbReference type="SUPFAM" id="SSF63829">
    <property type="entry name" value="Calcium-dependent phosphotriesterase"/>
    <property type="match status" value="1"/>
</dbReference>
<gene>
    <name evidence="1" type="ORF">BLA24064_02912</name>
</gene>
<accession>A0A6P2L6X7</accession>
<dbReference type="EMBL" id="CABVPL010000018">
    <property type="protein sequence ID" value="VWB62850.1"/>
    <property type="molecule type" value="Genomic_DNA"/>
</dbReference>
<dbReference type="InterPro" id="IPR011042">
    <property type="entry name" value="6-blade_b-propeller_TolB-like"/>
</dbReference>